<organism evidence="3 4">
    <name type="scientific">Macrostomum lignano</name>
    <dbReference type="NCBI Taxonomy" id="282301"/>
    <lineage>
        <taxon>Eukaryota</taxon>
        <taxon>Metazoa</taxon>
        <taxon>Spiralia</taxon>
        <taxon>Lophotrochozoa</taxon>
        <taxon>Platyhelminthes</taxon>
        <taxon>Rhabditophora</taxon>
        <taxon>Macrostomorpha</taxon>
        <taxon>Macrostomida</taxon>
        <taxon>Macrostomidae</taxon>
        <taxon>Macrostomum</taxon>
    </lineage>
</organism>
<keyword evidence="3" id="KW-1185">Reference proteome</keyword>
<dbReference type="AlphaFoldDB" id="A0A1I8ILV8"/>
<feature type="chain" id="PRO_5009321068" evidence="2">
    <location>
        <begin position="25"/>
        <end position="108"/>
    </location>
</feature>
<sequence length="108" mass="10524">CRSGPDATLGEVLALLQTAAAAAASTGTDAAGNGVAATATATGQAIRARHNLDRCHTPPSSPTRFDPVQPPTIAAAASGGTKTLGRLAVSSTLLSDTPATPDSSTNGQ</sequence>
<evidence type="ECO:0000313" key="3">
    <source>
        <dbReference type="Proteomes" id="UP000095280"/>
    </source>
</evidence>
<dbReference type="WBParaSite" id="maker-uti_cns_0013834-snap-gene-0.3-mRNA-1">
    <property type="protein sequence ID" value="maker-uti_cns_0013834-snap-gene-0.3-mRNA-1"/>
    <property type="gene ID" value="maker-uti_cns_0013834-snap-gene-0.3"/>
</dbReference>
<protein>
    <submittedName>
        <fullName evidence="4">Secreted protein</fullName>
    </submittedName>
</protein>
<dbReference type="Proteomes" id="UP000095280">
    <property type="component" value="Unplaced"/>
</dbReference>
<feature type="signal peptide" evidence="2">
    <location>
        <begin position="1"/>
        <end position="24"/>
    </location>
</feature>
<evidence type="ECO:0000313" key="4">
    <source>
        <dbReference type="WBParaSite" id="maker-uti_cns_0013834-snap-gene-0.3-mRNA-1"/>
    </source>
</evidence>
<name>A0A1I8ILV8_9PLAT</name>
<feature type="region of interest" description="Disordered" evidence="1">
    <location>
        <begin position="52"/>
        <end position="80"/>
    </location>
</feature>
<accession>A0A1I8ILV8</accession>
<keyword evidence="2" id="KW-0732">Signal</keyword>
<evidence type="ECO:0000256" key="1">
    <source>
        <dbReference type="SAM" id="MobiDB-lite"/>
    </source>
</evidence>
<reference evidence="4" key="1">
    <citation type="submission" date="2016-11" db="UniProtKB">
        <authorList>
            <consortium name="WormBaseParasite"/>
        </authorList>
    </citation>
    <scope>IDENTIFICATION</scope>
</reference>
<evidence type="ECO:0000256" key="2">
    <source>
        <dbReference type="SAM" id="SignalP"/>
    </source>
</evidence>
<proteinExistence type="predicted"/>